<feature type="domain" description="Major facilitator superfamily (MFS) profile" evidence="6">
    <location>
        <begin position="1"/>
        <end position="361"/>
    </location>
</feature>
<evidence type="ECO:0000313" key="9">
    <source>
        <dbReference type="Proteomes" id="UP000092461"/>
    </source>
</evidence>
<keyword evidence="2 5" id="KW-0812">Transmembrane</keyword>
<dbReference type="EMBL" id="GITU01008581">
    <property type="protein sequence ID" value="MBC1177284.1"/>
    <property type="molecule type" value="Transcribed_RNA"/>
</dbReference>
<comment type="subcellular location">
    <subcellularLocation>
        <location evidence="1">Membrane</location>
        <topology evidence="1">Multi-pass membrane protein</topology>
    </subcellularLocation>
</comment>
<evidence type="ECO:0000256" key="3">
    <source>
        <dbReference type="ARBA" id="ARBA00022989"/>
    </source>
</evidence>
<accession>A0A1B0CFZ1</accession>
<evidence type="ECO:0000256" key="2">
    <source>
        <dbReference type="ARBA" id="ARBA00022692"/>
    </source>
</evidence>
<evidence type="ECO:0000256" key="1">
    <source>
        <dbReference type="ARBA" id="ARBA00004141"/>
    </source>
</evidence>
<feature type="transmembrane region" description="Helical" evidence="5">
    <location>
        <begin position="39"/>
        <end position="58"/>
    </location>
</feature>
<evidence type="ECO:0000313" key="8">
    <source>
        <dbReference type="EnsemblMetazoa" id="LLOJ003292-PA"/>
    </source>
</evidence>
<dbReference type="GO" id="GO:0022857">
    <property type="term" value="F:transmembrane transporter activity"/>
    <property type="evidence" value="ECO:0007669"/>
    <property type="project" value="InterPro"/>
</dbReference>
<dbReference type="InterPro" id="IPR050382">
    <property type="entry name" value="MFS_Na/Anion_cotransporter"/>
</dbReference>
<dbReference type="AlphaFoldDB" id="A0A1B0CFZ1"/>
<dbReference type="VEuPathDB" id="VectorBase:LLOJ003292"/>
<proteinExistence type="predicted"/>
<keyword evidence="4 5" id="KW-0472">Membrane</keyword>
<reference evidence="7" key="2">
    <citation type="journal article" date="2020" name="BMC">
        <title>Leishmania infection induces a limited differential gene expression in the sand fly midgut.</title>
        <authorList>
            <person name="Coutinho-Abreu I.V."/>
            <person name="Serafim T.D."/>
            <person name="Meneses C."/>
            <person name="Kamhawi S."/>
            <person name="Oliveira F."/>
            <person name="Valenzuela J.G."/>
        </authorList>
    </citation>
    <scope>NUCLEOTIDE SEQUENCE</scope>
    <source>
        <strain evidence="7">Jacobina</strain>
        <tissue evidence="7">Midgut</tissue>
    </source>
</reference>
<dbReference type="InterPro" id="IPR036259">
    <property type="entry name" value="MFS_trans_sf"/>
</dbReference>
<reference evidence="9" key="1">
    <citation type="submission" date="2012-05" db="EMBL/GenBank/DDBJ databases">
        <title>Whole Genome Assembly of Lutzomyia longipalpis.</title>
        <authorList>
            <person name="Richards S."/>
            <person name="Qu C."/>
            <person name="Dillon R."/>
            <person name="Worley K."/>
            <person name="Scherer S."/>
            <person name="Batterton M."/>
            <person name="Taylor A."/>
            <person name="Hawes A."/>
            <person name="Hernandez B."/>
            <person name="Kovar C."/>
            <person name="Mandapat C."/>
            <person name="Pham C."/>
            <person name="Qu C."/>
            <person name="Jing C."/>
            <person name="Bess C."/>
            <person name="Bandaranaike D."/>
            <person name="Ngo D."/>
            <person name="Ongeri F."/>
            <person name="Arias F."/>
            <person name="Lara F."/>
            <person name="Weissenberger G."/>
            <person name="Kamau G."/>
            <person name="Han H."/>
            <person name="Shen H."/>
            <person name="Dinh H."/>
            <person name="Khalil I."/>
            <person name="Jones J."/>
            <person name="Shafer J."/>
            <person name="Jayaseelan J."/>
            <person name="Quiroz J."/>
            <person name="Blankenburg K."/>
            <person name="Nguyen L."/>
            <person name="Jackson L."/>
            <person name="Francisco L."/>
            <person name="Tang L.-Y."/>
            <person name="Pu L.-L."/>
            <person name="Perales L."/>
            <person name="Lorensuhewa L."/>
            <person name="Munidasa M."/>
            <person name="Coyle M."/>
            <person name="Taylor M."/>
            <person name="Puazo M."/>
            <person name="Firestine M."/>
            <person name="Scheel M."/>
            <person name="Javaid M."/>
            <person name="Wang M."/>
            <person name="Li M."/>
            <person name="Tabassum N."/>
            <person name="Saada N."/>
            <person name="Osuji N."/>
            <person name="Aqrawi P."/>
            <person name="Fu Q."/>
            <person name="Thornton R."/>
            <person name="Raj R."/>
            <person name="Goodspeed R."/>
            <person name="Mata R."/>
            <person name="Najjar R."/>
            <person name="Gubbala S."/>
            <person name="Lee S."/>
            <person name="Denson S."/>
            <person name="Patil S."/>
            <person name="Macmil S."/>
            <person name="Qi S."/>
            <person name="Matskevitch T."/>
            <person name="Palculict T."/>
            <person name="Mathew T."/>
            <person name="Vee V."/>
            <person name="Velamala V."/>
            <person name="Korchina V."/>
            <person name="Cai W."/>
            <person name="Liu W."/>
            <person name="Dai W."/>
            <person name="Zou X."/>
            <person name="Zhu Y."/>
            <person name="Zhang Y."/>
            <person name="Wu Y.-Q."/>
            <person name="Xin Y."/>
            <person name="Nazarath L."/>
            <person name="Kovar C."/>
            <person name="Han Y."/>
            <person name="Muzny D."/>
            <person name="Gibbs R."/>
        </authorList>
    </citation>
    <scope>NUCLEOTIDE SEQUENCE [LARGE SCALE GENOMIC DNA]</scope>
    <source>
        <strain evidence="9">Jacobina</strain>
    </source>
</reference>
<dbReference type="Gene3D" id="1.20.1250.20">
    <property type="entry name" value="MFS general substrate transporter like domains"/>
    <property type="match status" value="2"/>
</dbReference>
<feature type="transmembrane region" description="Helical" evidence="5">
    <location>
        <begin position="217"/>
        <end position="237"/>
    </location>
</feature>
<keyword evidence="9" id="KW-1185">Reference proteome</keyword>
<dbReference type="EMBL" id="AJWK01010571">
    <property type="status" value="NOT_ANNOTATED_CDS"/>
    <property type="molecule type" value="Genomic_DNA"/>
</dbReference>
<feature type="transmembrane region" description="Helical" evidence="5">
    <location>
        <begin position="327"/>
        <end position="353"/>
    </location>
</feature>
<evidence type="ECO:0000313" key="7">
    <source>
        <dbReference type="EMBL" id="MBC1177284.1"/>
    </source>
</evidence>
<evidence type="ECO:0000259" key="6">
    <source>
        <dbReference type="PROSITE" id="PS50850"/>
    </source>
</evidence>
<organism evidence="8 9">
    <name type="scientific">Lutzomyia longipalpis</name>
    <name type="common">Sand fly</name>
    <dbReference type="NCBI Taxonomy" id="7200"/>
    <lineage>
        <taxon>Eukaryota</taxon>
        <taxon>Metazoa</taxon>
        <taxon>Ecdysozoa</taxon>
        <taxon>Arthropoda</taxon>
        <taxon>Hexapoda</taxon>
        <taxon>Insecta</taxon>
        <taxon>Pterygota</taxon>
        <taxon>Neoptera</taxon>
        <taxon>Endopterygota</taxon>
        <taxon>Diptera</taxon>
        <taxon>Nematocera</taxon>
        <taxon>Psychodoidea</taxon>
        <taxon>Psychodidae</taxon>
        <taxon>Lutzomyia</taxon>
        <taxon>Lutzomyia</taxon>
    </lineage>
</organism>
<sequence>MMPKAISKILSATLAMIQTTSDTKDYGPRYDWSKSQQGLLLGAYFWGYLIAGIPGALLAERYGGKTVITYIYLLNTVLTALGPLFAHWGFVSMYACRLLIGLVNGPKYPALSDLISKWSPPDERGKFVAAMLGGSFGTVITWPLMSIVIENLGWKFGFYIPALVNCVIGIFWYLIVANDPQSHTWITQAEKEFIDNSLGNTTSKEKLPTPFIKILTSVPYIALTCLHFGHLWGMFFFMTVTPKFMNETLNFDLAKSGFLAALPYLGNFILAFIFGSVAHILPGIFLASLCFIRDAYACLAIIVLALSSNGSSCLTNMQNSLDLAPRFSSILFAIMNAIGTSSGFISPVLVTYFTEDGVSTK</sequence>
<protein>
    <submittedName>
        <fullName evidence="7">Putative sodium-dependent phosphate transporter</fullName>
    </submittedName>
</protein>
<dbReference type="InterPro" id="IPR011701">
    <property type="entry name" value="MFS"/>
</dbReference>
<dbReference type="Pfam" id="PF07690">
    <property type="entry name" value="MFS_1"/>
    <property type="match status" value="1"/>
</dbReference>
<feature type="transmembrane region" description="Helical" evidence="5">
    <location>
        <begin position="127"/>
        <end position="149"/>
    </location>
</feature>
<feature type="transmembrane region" description="Helical" evidence="5">
    <location>
        <begin position="70"/>
        <end position="90"/>
    </location>
</feature>
<reference evidence="8" key="3">
    <citation type="submission" date="2020-05" db="UniProtKB">
        <authorList>
            <consortium name="EnsemblMetazoa"/>
        </authorList>
    </citation>
    <scope>IDENTIFICATION</scope>
    <source>
        <strain evidence="8">Jacobina</strain>
    </source>
</reference>
<name>A0A1B0CFZ1_LUTLO</name>
<keyword evidence="3 5" id="KW-1133">Transmembrane helix</keyword>
<evidence type="ECO:0000256" key="4">
    <source>
        <dbReference type="ARBA" id="ARBA00023136"/>
    </source>
</evidence>
<dbReference type="PANTHER" id="PTHR11662">
    <property type="entry name" value="SOLUTE CARRIER FAMILY 17"/>
    <property type="match status" value="1"/>
</dbReference>
<dbReference type="InterPro" id="IPR020846">
    <property type="entry name" value="MFS_dom"/>
</dbReference>
<evidence type="ECO:0000256" key="5">
    <source>
        <dbReference type="SAM" id="Phobius"/>
    </source>
</evidence>
<feature type="transmembrane region" description="Helical" evidence="5">
    <location>
        <begin position="284"/>
        <end position="306"/>
    </location>
</feature>
<dbReference type="Proteomes" id="UP000092461">
    <property type="component" value="Unassembled WGS sequence"/>
</dbReference>
<dbReference type="PANTHER" id="PTHR11662:SF336">
    <property type="entry name" value="LP19554P"/>
    <property type="match status" value="1"/>
</dbReference>
<feature type="transmembrane region" description="Helical" evidence="5">
    <location>
        <begin position="156"/>
        <end position="175"/>
    </location>
</feature>
<dbReference type="EnsemblMetazoa" id="LLOJ003292-RA">
    <property type="protein sequence ID" value="LLOJ003292-PA"/>
    <property type="gene ID" value="LLOJ003292"/>
</dbReference>
<dbReference type="GO" id="GO:0016020">
    <property type="term" value="C:membrane"/>
    <property type="evidence" value="ECO:0007669"/>
    <property type="project" value="UniProtKB-SubCell"/>
</dbReference>
<dbReference type="FunFam" id="1.20.1250.20:FF:000423">
    <property type="entry name" value="Putative inorganic phosphate cotransporter-like Protein"/>
    <property type="match status" value="1"/>
</dbReference>
<dbReference type="GO" id="GO:0006820">
    <property type="term" value="P:monoatomic anion transport"/>
    <property type="evidence" value="ECO:0007669"/>
    <property type="project" value="TreeGrafter"/>
</dbReference>
<dbReference type="PROSITE" id="PS50850">
    <property type="entry name" value="MFS"/>
    <property type="match status" value="1"/>
</dbReference>
<dbReference type="VEuPathDB" id="VectorBase:LLONM1_001174"/>
<dbReference type="SUPFAM" id="SSF103473">
    <property type="entry name" value="MFS general substrate transporter"/>
    <property type="match status" value="1"/>
</dbReference>
<feature type="transmembrane region" description="Helical" evidence="5">
    <location>
        <begin position="258"/>
        <end position="278"/>
    </location>
</feature>